<comment type="subcellular location">
    <subcellularLocation>
        <location evidence="1">Membrane</location>
        <topology evidence="1">Multi-pass membrane protein</topology>
    </subcellularLocation>
</comment>
<dbReference type="InterPro" id="IPR004761">
    <property type="entry name" value="Spore_GerAB"/>
</dbReference>
<dbReference type="GO" id="GO:0016020">
    <property type="term" value="C:membrane"/>
    <property type="evidence" value="ECO:0007669"/>
    <property type="project" value="UniProtKB-SubCell"/>
</dbReference>
<evidence type="ECO:0000256" key="8">
    <source>
        <dbReference type="SAM" id="Phobius"/>
    </source>
</evidence>
<keyword evidence="12" id="KW-1185">Reference proteome</keyword>
<evidence type="ECO:0000256" key="1">
    <source>
        <dbReference type="ARBA" id="ARBA00004141"/>
    </source>
</evidence>
<dbReference type="KEGG" id="pchi:PC41400_20360"/>
<keyword evidence="5 8" id="KW-0812">Transmembrane</keyword>
<feature type="transmembrane region" description="Helical" evidence="8">
    <location>
        <begin position="303"/>
        <end position="321"/>
    </location>
</feature>
<proteinExistence type="inferred from homology"/>
<dbReference type="Proteomes" id="UP001527202">
    <property type="component" value="Unassembled WGS sequence"/>
</dbReference>
<protein>
    <submittedName>
        <fullName evidence="9">Spore germination protein</fullName>
    </submittedName>
    <submittedName>
        <fullName evidence="10">Spore gernimation protein</fullName>
    </submittedName>
</protein>
<evidence type="ECO:0000256" key="3">
    <source>
        <dbReference type="ARBA" id="ARBA00022448"/>
    </source>
</evidence>
<dbReference type="OrthoDB" id="2663238at2"/>
<dbReference type="Pfam" id="PF03845">
    <property type="entry name" value="Spore_permease"/>
    <property type="match status" value="1"/>
</dbReference>
<evidence type="ECO:0000256" key="5">
    <source>
        <dbReference type="ARBA" id="ARBA00022692"/>
    </source>
</evidence>
<keyword evidence="7 8" id="KW-0472">Membrane</keyword>
<dbReference type="EMBL" id="CP026520">
    <property type="protein sequence ID" value="QAV19881.1"/>
    <property type="molecule type" value="Genomic_DNA"/>
</dbReference>
<feature type="transmembrane region" description="Helical" evidence="8">
    <location>
        <begin position="37"/>
        <end position="58"/>
    </location>
</feature>
<keyword evidence="6 8" id="KW-1133">Transmembrane helix</keyword>
<dbReference type="RefSeq" id="WP_042227264.1">
    <property type="nucleotide sequence ID" value="NZ_CP026520.1"/>
</dbReference>
<dbReference type="Proteomes" id="UP000288943">
    <property type="component" value="Chromosome"/>
</dbReference>
<reference evidence="9 12" key="2">
    <citation type="submission" date="2022-05" db="EMBL/GenBank/DDBJ databases">
        <title>Genome Sequencing of Bee-Associated Microbes.</title>
        <authorList>
            <person name="Dunlap C."/>
        </authorList>
    </citation>
    <scope>NUCLEOTIDE SEQUENCE [LARGE SCALE GENOMIC DNA]</scope>
    <source>
        <strain evidence="9 12">NRRL B-23120</strain>
    </source>
</reference>
<keyword evidence="3" id="KW-0813">Transport</keyword>
<evidence type="ECO:0000256" key="4">
    <source>
        <dbReference type="ARBA" id="ARBA00022544"/>
    </source>
</evidence>
<evidence type="ECO:0000256" key="2">
    <source>
        <dbReference type="ARBA" id="ARBA00007998"/>
    </source>
</evidence>
<feature type="transmembrane region" description="Helical" evidence="8">
    <location>
        <begin position="268"/>
        <end position="291"/>
    </location>
</feature>
<feature type="transmembrane region" description="Helical" evidence="8">
    <location>
        <begin position="12"/>
        <end position="31"/>
    </location>
</feature>
<keyword evidence="4" id="KW-0309">Germination</keyword>
<accession>A0A410X096</accession>
<dbReference type="PANTHER" id="PTHR34975">
    <property type="entry name" value="SPORE GERMINATION PROTEIN A2"/>
    <property type="match status" value="1"/>
</dbReference>
<feature type="transmembrane region" description="Helical" evidence="8">
    <location>
        <begin position="214"/>
        <end position="237"/>
    </location>
</feature>
<evidence type="ECO:0000313" key="11">
    <source>
        <dbReference type="Proteomes" id="UP000288943"/>
    </source>
</evidence>
<sequence length="369" mass="40976">MDKITPLQTYMLFTQYLLSTLVSFLAAPLIQNAGYSVWIPVIAGCLLGGTLTYLAYKLSCRRPGGYMAEYGGEIVGRPLHYLFILLMAFIYLFSAALVLRQLTDFIVEIYLPGTPLWAVAGLLGLCTTRLVHSGITNIFRSTQGVFFVTLALVVLIAVASCQDIVPYSVVSLFTNFDGRGILSATAMITGLFGEMTFIVLFFPKFKETGRTMKALAWAIVTAGILTLGIMIPMVLLFGPSLAANLTYANLEMTRYIQLGNFIQNMDPILILMWLFTLLVKISLFLYISVITVTQTLKMKDTRLLTLPFGVTVIFLCLWMVNSSETLDRFAGTTAVPMTLLAELIPVVYLLIDALRSRFKKRQPVREPST</sequence>
<feature type="transmembrane region" description="Helical" evidence="8">
    <location>
        <begin position="79"/>
        <end position="102"/>
    </location>
</feature>
<evidence type="ECO:0000313" key="12">
    <source>
        <dbReference type="Proteomes" id="UP001527202"/>
    </source>
</evidence>
<feature type="transmembrane region" description="Helical" evidence="8">
    <location>
        <begin position="181"/>
        <end position="202"/>
    </location>
</feature>
<dbReference type="AlphaFoldDB" id="A0A410X096"/>
<name>A0A410X096_9BACL</name>
<dbReference type="GO" id="GO:0009847">
    <property type="term" value="P:spore germination"/>
    <property type="evidence" value="ECO:0007669"/>
    <property type="project" value="InterPro"/>
</dbReference>
<feature type="transmembrane region" description="Helical" evidence="8">
    <location>
        <begin position="144"/>
        <end position="169"/>
    </location>
</feature>
<feature type="transmembrane region" description="Helical" evidence="8">
    <location>
        <begin position="333"/>
        <end position="351"/>
    </location>
</feature>
<evidence type="ECO:0000256" key="7">
    <source>
        <dbReference type="ARBA" id="ARBA00023136"/>
    </source>
</evidence>
<dbReference type="GeneID" id="95377148"/>
<evidence type="ECO:0000256" key="6">
    <source>
        <dbReference type="ARBA" id="ARBA00022989"/>
    </source>
</evidence>
<comment type="similarity">
    <text evidence="2">Belongs to the amino acid-polyamine-organocation (APC) superfamily. Spore germination protein (SGP) (TC 2.A.3.9) family.</text>
</comment>
<gene>
    <name evidence="9" type="ORF">M5X16_13550</name>
    <name evidence="10" type="ORF">PC41400_20360</name>
</gene>
<reference evidence="10 11" key="1">
    <citation type="submission" date="2018-01" db="EMBL/GenBank/DDBJ databases">
        <title>The whole genome sequencing and assembly of Paenibacillus chitinolyticus KCCM 41400 strain.</title>
        <authorList>
            <person name="Kim J.-Y."/>
            <person name="Park M.-K."/>
            <person name="Lee Y.-J."/>
            <person name="Yi H."/>
            <person name="Bahn Y.-S."/>
            <person name="Kim J.F."/>
            <person name="Lee D.-W."/>
        </authorList>
    </citation>
    <scope>NUCLEOTIDE SEQUENCE [LARGE SCALE GENOMIC DNA]</scope>
    <source>
        <strain evidence="10 11">KCCM 41400</strain>
    </source>
</reference>
<dbReference type="EMBL" id="JAMDMJ010000015">
    <property type="protein sequence ID" value="MCY9596801.1"/>
    <property type="molecule type" value="Genomic_DNA"/>
</dbReference>
<feature type="transmembrane region" description="Helical" evidence="8">
    <location>
        <begin position="114"/>
        <end position="132"/>
    </location>
</feature>
<organism evidence="10 11">
    <name type="scientific">Paenibacillus chitinolyticus</name>
    <dbReference type="NCBI Taxonomy" id="79263"/>
    <lineage>
        <taxon>Bacteria</taxon>
        <taxon>Bacillati</taxon>
        <taxon>Bacillota</taxon>
        <taxon>Bacilli</taxon>
        <taxon>Bacillales</taxon>
        <taxon>Paenibacillaceae</taxon>
        <taxon>Paenibacillus</taxon>
    </lineage>
</organism>
<dbReference type="PANTHER" id="PTHR34975:SF2">
    <property type="entry name" value="SPORE GERMINATION PROTEIN A2"/>
    <property type="match status" value="1"/>
</dbReference>
<evidence type="ECO:0000313" key="9">
    <source>
        <dbReference type="EMBL" id="MCY9596801.1"/>
    </source>
</evidence>
<evidence type="ECO:0000313" key="10">
    <source>
        <dbReference type="EMBL" id="QAV19881.1"/>
    </source>
</evidence>